<gene>
    <name evidence="13" type="ORF">G3M70_16245</name>
</gene>
<reference evidence="13 14" key="1">
    <citation type="submission" date="2020-02" db="EMBL/GenBank/DDBJ databases">
        <title>Genomic and physiological characterization of two novel Nitrospinaceae genera.</title>
        <authorList>
            <person name="Mueller A.J."/>
            <person name="Jung M.-Y."/>
            <person name="Strachan C.R."/>
            <person name="Herbold C.W."/>
            <person name="Kirkegaard R.H."/>
            <person name="Daims H."/>
        </authorList>
    </citation>
    <scope>NUCLEOTIDE SEQUENCE [LARGE SCALE GENOMIC DNA]</scope>
    <source>
        <strain evidence="13">EB</strain>
    </source>
</reference>
<evidence type="ECO:0000256" key="7">
    <source>
        <dbReference type="ARBA" id="ARBA00022898"/>
    </source>
</evidence>
<dbReference type="FunFam" id="3.20.10.10:FF:000002">
    <property type="entry name" value="D-alanine aminotransferase"/>
    <property type="match status" value="1"/>
</dbReference>
<dbReference type="InterPro" id="IPR050571">
    <property type="entry name" value="Class-IV_PLP-Dep_Aminotrnsfr"/>
</dbReference>
<dbReference type="InterPro" id="IPR018300">
    <property type="entry name" value="Aminotrans_IV_CS"/>
</dbReference>
<dbReference type="GO" id="GO:0004084">
    <property type="term" value="F:branched-chain-amino-acid transaminase activity"/>
    <property type="evidence" value="ECO:0007669"/>
    <property type="project" value="UniProtKB-EC"/>
</dbReference>
<dbReference type="AlphaFoldDB" id="A0A7T0BYP4"/>
<dbReference type="SUPFAM" id="SSF56752">
    <property type="entry name" value="D-aminoacid aminotransferase-like PLP-dependent enzymes"/>
    <property type="match status" value="1"/>
</dbReference>
<dbReference type="InterPro" id="IPR001544">
    <property type="entry name" value="Aminotrans_IV"/>
</dbReference>
<dbReference type="InterPro" id="IPR036038">
    <property type="entry name" value="Aminotransferase-like"/>
</dbReference>
<evidence type="ECO:0000256" key="10">
    <source>
        <dbReference type="ARBA" id="ARBA00049229"/>
    </source>
</evidence>
<dbReference type="GO" id="GO:0005829">
    <property type="term" value="C:cytosol"/>
    <property type="evidence" value="ECO:0007669"/>
    <property type="project" value="TreeGrafter"/>
</dbReference>
<comment type="catalytic activity">
    <reaction evidence="10">
        <text>L-leucine + 2-oxoglutarate = 4-methyl-2-oxopentanoate + L-glutamate</text>
        <dbReference type="Rhea" id="RHEA:18321"/>
        <dbReference type="ChEBI" id="CHEBI:16810"/>
        <dbReference type="ChEBI" id="CHEBI:17865"/>
        <dbReference type="ChEBI" id="CHEBI:29985"/>
        <dbReference type="ChEBI" id="CHEBI:57427"/>
        <dbReference type="EC" id="2.6.1.42"/>
    </reaction>
</comment>
<keyword evidence="13" id="KW-0032">Aminotransferase</keyword>
<evidence type="ECO:0000256" key="2">
    <source>
        <dbReference type="ARBA" id="ARBA00004824"/>
    </source>
</evidence>
<comment type="similarity">
    <text evidence="5 11">Belongs to the class-IV pyridoxal-phosphate-dependent aminotransferase family.</text>
</comment>
<organism evidence="13 14">
    <name type="scientific">Candidatus Nitronauta litoralis</name>
    <dbReference type="NCBI Taxonomy" id="2705533"/>
    <lineage>
        <taxon>Bacteria</taxon>
        <taxon>Pseudomonadati</taxon>
        <taxon>Nitrospinota/Tectimicrobiota group</taxon>
        <taxon>Nitrospinota</taxon>
        <taxon>Nitrospinia</taxon>
        <taxon>Nitrospinales</taxon>
        <taxon>Nitrospinaceae</taxon>
        <taxon>Candidatus Nitronauta</taxon>
    </lineage>
</organism>
<evidence type="ECO:0000256" key="12">
    <source>
        <dbReference type="RuleBase" id="RU004516"/>
    </source>
</evidence>
<name>A0A7T0BYP4_9BACT</name>
<comment type="cofactor">
    <cofactor evidence="1 12">
        <name>pyridoxal 5'-phosphate</name>
        <dbReference type="ChEBI" id="CHEBI:597326"/>
    </cofactor>
</comment>
<dbReference type="PROSITE" id="PS00770">
    <property type="entry name" value="AA_TRANSFER_CLASS_4"/>
    <property type="match status" value="1"/>
</dbReference>
<sequence>MTTQINLNGEIGPDAFISVLDHGFLFGDSIYEVVVTHKGVPCFMMGHLKRLRNSAAGLSMEIPWSDEHIVQQIDRTVTEAGNEESYIRVIVTRGVGELDIDPTSCSNPELLVLVKELKPYPQANYEKGINVALVSVKRNSRDTVSPGIKTGNYLNNVLAKLESNSMGAQDALMLNHEGHLTECTTSNFFFVSDGRIMTPSLECGILAGITRDVLLQVAQENGVLVEEGEWPPDSLIKADEAFITGTVKKVMPVTHLDGRPFGDGQPGPVTRRMMRLYDEALSREADTS</sequence>
<evidence type="ECO:0000256" key="11">
    <source>
        <dbReference type="RuleBase" id="RU004106"/>
    </source>
</evidence>
<dbReference type="Gene3D" id="3.30.470.10">
    <property type="match status" value="1"/>
</dbReference>
<dbReference type="KEGG" id="nli:G3M70_16245"/>
<evidence type="ECO:0000313" key="14">
    <source>
        <dbReference type="Proteomes" id="UP000594688"/>
    </source>
</evidence>
<comment type="pathway">
    <text evidence="3">Amino-acid biosynthesis; L-valine biosynthesis; L-valine from pyruvate: step 4/4.</text>
</comment>
<evidence type="ECO:0000256" key="9">
    <source>
        <dbReference type="ARBA" id="ARBA00048798"/>
    </source>
</evidence>
<dbReference type="EC" id="2.6.1.42" evidence="6"/>
<comment type="pathway">
    <text evidence="4">Amino-acid biosynthesis; L-leucine biosynthesis; L-leucine from 3-methyl-2-oxobutanoate: step 4/4.</text>
</comment>
<comment type="catalytic activity">
    <reaction evidence="8">
        <text>L-valine + 2-oxoglutarate = 3-methyl-2-oxobutanoate + L-glutamate</text>
        <dbReference type="Rhea" id="RHEA:24813"/>
        <dbReference type="ChEBI" id="CHEBI:11851"/>
        <dbReference type="ChEBI" id="CHEBI:16810"/>
        <dbReference type="ChEBI" id="CHEBI:29985"/>
        <dbReference type="ChEBI" id="CHEBI:57762"/>
        <dbReference type="EC" id="2.6.1.42"/>
    </reaction>
</comment>
<evidence type="ECO:0000256" key="3">
    <source>
        <dbReference type="ARBA" id="ARBA00004931"/>
    </source>
</evidence>
<dbReference type="EMBL" id="CP048685">
    <property type="protein sequence ID" value="QPJ63343.1"/>
    <property type="molecule type" value="Genomic_DNA"/>
</dbReference>
<dbReference type="Proteomes" id="UP000594688">
    <property type="component" value="Chromosome"/>
</dbReference>
<evidence type="ECO:0000256" key="8">
    <source>
        <dbReference type="ARBA" id="ARBA00048212"/>
    </source>
</evidence>
<dbReference type="InterPro" id="IPR043132">
    <property type="entry name" value="BCAT-like_C"/>
</dbReference>
<dbReference type="GO" id="GO:0008652">
    <property type="term" value="P:amino acid biosynthetic process"/>
    <property type="evidence" value="ECO:0007669"/>
    <property type="project" value="UniProtKB-ARBA"/>
</dbReference>
<dbReference type="PANTHER" id="PTHR42743:SF11">
    <property type="entry name" value="AMINODEOXYCHORISMATE LYASE"/>
    <property type="match status" value="1"/>
</dbReference>
<protein>
    <recommendedName>
        <fullName evidence="6">branched-chain-amino-acid transaminase</fullName>
        <ecNumber evidence="6">2.6.1.42</ecNumber>
    </recommendedName>
</protein>
<proteinExistence type="inferred from homology"/>
<evidence type="ECO:0000256" key="1">
    <source>
        <dbReference type="ARBA" id="ARBA00001933"/>
    </source>
</evidence>
<dbReference type="Gene3D" id="3.20.10.10">
    <property type="entry name" value="D-amino Acid Aminotransferase, subunit A, domain 2"/>
    <property type="match status" value="1"/>
</dbReference>
<comment type="catalytic activity">
    <reaction evidence="9">
        <text>L-isoleucine + 2-oxoglutarate = (S)-3-methyl-2-oxopentanoate + L-glutamate</text>
        <dbReference type="Rhea" id="RHEA:24801"/>
        <dbReference type="ChEBI" id="CHEBI:16810"/>
        <dbReference type="ChEBI" id="CHEBI:29985"/>
        <dbReference type="ChEBI" id="CHEBI:35146"/>
        <dbReference type="ChEBI" id="CHEBI:58045"/>
        <dbReference type="EC" id="2.6.1.42"/>
    </reaction>
</comment>
<keyword evidence="7 12" id="KW-0663">Pyridoxal phosphate</keyword>
<accession>A0A7T0BYP4</accession>
<dbReference type="GO" id="GO:0046394">
    <property type="term" value="P:carboxylic acid biosynthetic process"/>
    <property type="evidence" value="ECO:0007669"/>
    <property type="project" value="UniProtKB-ARBA"/>
</dbReference>
<keyword evidence="13" id="KW-0808">Transferase</keyword>
<evidence type="ECO:0000313" key="13">
    <source>
        <dbReference type="EMBL" id="QPJ63343.1"/>
    </source>
</evidence>
<dbReference type="InterPro" id="IPR043131">
    <property type="entry name" value="BCAT-like_N"/>
</dbReference>
<evidence type="ECO:0000256" key="6">
    <source>
        <dbReference type="ARBA" id="ARBA00013053"/>
    </source>
</evidence>
<dbReference type="PANTHER" id="PTHR42743">
    <property type="entry name" value="AMINO-ACID AMINOTRANSFERASE"/>
    <property type="match status" value="1"/>
</dbReference>
<evidence type="ECO:0000256" key="4">
    <source>
        <dbReference type="ARBA" id="ARBA00005072"/>
    </source>
</evidence>
<dbReference type="Pfam" id="PF01063">
    <property type="entry name" value="Aminotran_4"/>
    <property type="match status" value="1"/>
</dbReference>
<evidence type="ECO:0000256" key="5">
    <source>
        <dbReference type="ARBA" id="ARBA00009320"/>
    </source>
</evidence>
<comment type="pathway">
    <text evidence="2">Amino-acid biosynthesis; L-isoleucine biosynthesis; L-isoleucine from 2-oxobutanoate: step 4/4.</text>
</comment>